<gene>
    <name evidence="2" type="ORF">FSP39_025063</name>
</gene>
<organism evidence="2 3">
    <name type="scientific">Pinctada imbricata</name>
    <name type="common">Atlantic pearl-oyster</name>
    <name type="synonym">Pinctada martensii</name>
    <dbReference type="NCBI Taxonomy" id="66713"/>
    <lineage>
        <taxon>Eukaryota</taxon>
        <taxon>Metazoa</taxon>
        <taxon>Spiralia</taxon>
        <taxon>Lophotrochozoa</taxon>
        <taxon>Mollusca</taxon>
        <taxon>Bivalvia</taxon>
        <taxon>Autobranchia</taxon>
        <taxon>Pteriomorphia</taxon>
        <taxon>Pterioida</taxon>
        <taxon>Pterioidea</taxon>
        <taxon>Pteriidae</taxon>
        <taxon>Pinctada</taxon>
    </lineage>
</organism>
<dbReference type="AlphaFoldDB" id="A0AA88YW75"/>
<dbReference type="Proteomes" id="UP001186944">
    <property type="component" value="Unassembled WGS sequence"/>
</dbReference>
<reference evidence="2" key="1">
    <citation type="submission" date="2019-08" db="EMBL/GenBank/DDBJ databases">
        <title>The improved chromosome-level genome for the pearl oyster Pinctada fucata martensii using PacBio sequencing and Hi-C.</title>
        <authorList>
            <person name="Zheng Z."/>
        </authorList>
    </citation>
    <scope>NUCLEOTIDE SEQUENCE</scope>
    <source>
        <strain evidence="2">ZZ-2019</strain>
        <tissue evidence="2">Adductor muscle</tissue>
    </source>
</reference>
<comment type="caution">
    <text evidence="2">The sequence shown here is derived from an EMBL/GenBank/DDBJ whole genome shotgun (WGS) entry which is preliminary data.</text>
</comment>
<name>A0AA88YW75_PINIB</name>
<accession>A0AA88YW75</accession>
<evidence type="ECO:0000313" key="3">
    <source>
        <dbReference type="Proteomes" id="UP001186944"/>
    </source>
</evidence>
<feature type="signal peptide" evidence="1">
    <location>
        <begin position="1"/>
        <end position="18"/>
    </location>
</feature>
<proteinExistence type="predicted"/>
<keyword evidence="3" id="KW-1185">Reference proteome</keyword>
<keyword evidence="1" id="KW-0732">Signal</keyword>
<evidence type="ECO:0000313" key="2">
    <source>
        <dbReference type="EMBL" id="KAK3109191.1"/>
    </source>
</evidence>
<protein>
    <submittedName>
        <fullName evidence="2">Uncharacterized protein</fullName>
    </submittedName>
</protein>
<dbReference type="EMBL" id="VSWD01000001">
    <property type="protein sequence ID" value="KAK3109191.1"/>
    <property type="molecule type" value="Genomic_DNA"/>
</dbReference>
<feature type="chain" id="PRO_5041665255" evidence="1">
    <location>
        <begin position="19"/>
        <end position="94"/>
    </location>
</feature>
<evidence type="ECO:0000256" key="1">
    <source>
        <dbReference type="SAM" id="SignalP"/>
    </source>
</evidence>
<sequence>MLTLVYLFVIIGISHVKCQTDSDAYIGDTGSCKDMLQGFINGQLASTLGTLQMENMRTEFMRSLKDKDSEIKALRQDLESLRSDNEKGIIHEFI</sequence>